<evidence type="ECO:0000313" key="3">
    <source>
        <dbReference type="Proteomes" id="UP000244069"/>
    </source>
</evidence>
<dbReference type="Proteomes" id="UP000244069">
    <property type="component" value="Unassembled WGS sequence"/>
</dbReference>
<keyword evidence="2" id="KW-0808">Transferase</keyword>
<dbReference type="AlphaFoldDB" id="A0A2T6AST1"/>
<dbReference type="Pfam" id="PF10090">
    <property type="entry name" value="HPTransfase"/>
    <property type="match status" value="1"/>
</dbReference>
<dbReference type="EMBL" id="QBKN01000014">
    <property type="protein sequence ID" value="PTX46869.1"/>
    <property type="molecule type" value="Genomic_DNA"/>
</dbReference>
<evidence type="ECO:0000313" key="2">
    <source>
        <dbReference type="EMBL" id="PTX46869.1"/>
    </source>
</evidence>
<dbReference type="InterPro" id="IPR018762">
    <property type="entry name" value="ChpT_C"/>
</dbReference>
<evidence type="ECO:0000259" key="1">
    <source>
        <dbReference type="Pfam" id="PF10090"/>
    </source>
</evidence>
<accession>A0A2T6AST1</accession>
<reference evidence="2 3" key="1">
    <citation type="submission" date="2018-04" db="EMBL/GenBank/DDBJ databases">
        <title>Genomic Encyclopedia of Archaeal and Bacterial Type Strains, Phase II (KMG-II): from individual species to whole genera.</title>
        <authorList>
            <person name="Goeker M."/>
        </authorList>
    </citation>
    <scope>NUCLEOTIDE SEQUENCE [LARGE SCALE GENOMIC DNA]</scope>
    <source>
        <strain evidence="2 3">DSM 29329</strain>
    </source>
</reference>
<organism evidence="2 3">
    <name type="scientific">Allosediminivita pacifica</name>
    <dbReference type="NCBI Taxonomy" id="1267769"/>
    <lineage>
        <taxon>Bacteria</taxon>
        <taxon>Pseudomonadati</taxon>
        <taxon>Pseudomonadota</taxon>
        <taxon>Alphaproteobacteria</taxon>
        <taxon>Rhodobacterales</taxon>
        <taxon>Paracoccaceae</taxon>
        <taxon>Allosediminivita</taxon>
    </lineage>
</organism>
<dbReference type="Gene3D" id="1.10.287.130">
    <property type="match status" value="1"/>
</dbReference>
<keyword evidence="3" id="KW-1185">Reference proteome</keyword>
<gene>
    <name evidence="2" type="ORF">C8N44_11410</name>
</gene>
<dbReference type="GO" id="GO:0016740">
    <property type="term" value="F:transferase activity"/>
    <property type="evidence" value="ECO:0007669"/>
    <property type="project" value="UniProtKB-KW"/>
</dbReference>
<proteinExistence type="predicted"/>
<sequence>MSDDRAALAALVGSRLCHDLISPISAIQNGLELIALEQASAAPAPEMQLIQDSCTNATARIRLFRVAFGSAGSEQVMSSRDMTDILAGVTQGGRIAAKWTLTEDLPRFEAQLLSLAFLCCESALSAGGEVSFARVDGIWQIVASGPRMRIEPEIWACLGGPAVVEEISPSRVQFALLSLFARESGMGLLARTEETRIDIRIG</sequence>
<feature type="domain" description="Histidine phosphotransferase ChpT C-terminal" evidence="1">
    <location>
        <begin position="81"/>
        <end position="195"/>
    </location>
</feature>
<protein>
    <submittedName>
        <fullName evidence="2">Histidine phosphotransferase ChpT</fullName>
    </submittedName>
</protein>
<dbReference type="Gene3D" id="3.30.565.10">
    <property type="entry name" value="Histidine kinase-like ATPase, C-terminal domain"/>
    <property type="match status" value="1"/>
</dbReference>
<dbReference type="InterPro" id="IPR036890">
    <property type="entry name" value="HATPase_C_sf"/>
</dbReference>
<comment type="caution">
    <text evidence="2">The sequence shown here is derived from an EMBL/GenBank/DDBJ whole genome shotgun (WGS) entry which is preliminary data.</text>
</comment>
<name>A0A2T6AST1_9RHOB</name>